<feature type="transmembrane region" description="Helical" evidence="6">
    <location>
        <begin position="196"/>
        <end position="216"/>
    </location>
</feature>
<evidence type="ECO:0000256" key="1">
    <source>
        <dbReference type="ARBA" id="ARBA00004370"/>
    </source>
</evidence>
<dbReference type="EMBL" id="OMOJ01000006">
    <property type="protein sequence ID" value="SPF80973.1"/>
    <property type="molecule type" value="Genomic_DNA"/>
</dbReference>
<keyword evidence="3 6" id="KW-0812">Transmembrane</keyword>
<evidence type="ECO:0000256" key="2">
    <source>
        <dbReference type="ARBA" id="ARBA00007165"/>
    </source>
</evidence>
<comment type="caution">
    <text evidence="6">Lacks conserved residue(s) required for the propagation of feature annotation.</text>
</comment>
<accession>A0A2R8AY62</accession>
<dbReference type="Proteomes" id="UP000244904">
    <property type="component" value="Unassembled WGS sequence"/>
</dbReference>
<evidence type="ECO:0000313" key="8">
    <source>
        <dbReference type="Proteomes" id="UP000244904"/>
    </source>
</evidence>
<gene>
    <name evidence="7" type="ORF">PRI8871_02787</name>
</gene>
<dbReference type="RefSeq" id="WP_108886831.1">
    <property type="nucleotide sequence ID" value="NZ_OMOJ01000006.1"/>
</dbReference>
<comment type="subcellular location">
    <subcellularLocation>
        <location evidence="6">Cell membrane</location>
        <topology evidence="6">Multi-pass membrane protein</topology>
    </subcellularLocation>
    <subcellularLocation>
        <location evidence="1">Membrane</location>
    </subcellularLocation>
</comment>
<keyword evidence="6" id="KW-1003">Cell membrane</keyword>
<evidence type="ECO:0000313" key="7">
    <source>
        <dbReference type="EMBL" id="SPF80973.1"/>
    </source>
</evidence>
<organism evidence="7 8">
    <name type="scientific">Pseudoprimorskyibacter insulae</name>
    <dbReference type="NCBI Taxonomy" id="1695997"/>
    <lineage>
        <taxon>Bacteria</taxon>
        <taxon>Pseudomonadati</taxon>
        <taxon>Pseudomonadota</taxon>
        <taxon>Alphaproteobacteria</taxon>
        <taxon>Rhodobacterales</taxon>
        <taxon>Paracoccaceae</taxon>
        <taxon>Pseudoprimorskyibacter</taxon>
    </lineage>
</organism>
<dbReference type="OrthoDB" id="6079986at2"/>
<name>A0A2R8AY62_9RHOB</name>
<dbReference type="PANTHER" id="PTHR23427">
    <property type="entry name" value="SURFEIT LOCUS PROTEIN"/>
    <property type="match status" value="1"/>
</dbReference>
<proteinExistence type="inferred from homology"/>
<comment type="similarity">
    <text evidence="2 6">Belongs to the SURF1 family.</text>
</comment>
<dbReference type="CDD" id="cd06662">
    <property type="entry name" value="SURF1"/>
    <property type="match status" value="1"/>
</dbReference>
<keyword evidence="4 6" id="KW-1133">Transmembrane helix</keyword>
<keyword evidence="8" id="KW-1185">Reference proteome</keyword>
<protein>
    <recommendedName>
        <fullName evidence="6">SURF1-like protein</fullName>
    </recommendedName>
</protein>
<dbReference type="AlphaFoldDB" id="A0A2R8AY62"/>
<evidence type="ECO:0000256" key="3">
    <source>
        <dbReference type="ARBA" id="ARBA00022692"/>
    </source>
</evidence>
<keyword evidence="5 6" id="KW-0472">Membrane</keyword>
<dbReference type="GO" id="GO:0005886">
    <property type="term" value="C:plasma membrane"/>
    <property type="evidence" value="ECO:0007669"/>
    <property type="project" value="UniProtKB-SubCell"/>
</dbReference>
<reference evidence="8" key="1">
    <citation type="submission" date="2018-03" db="EMBL/GenBank/DDBJ databases">
        <authorList>
            <person name="Rodrigo-Torres L."/>
            <person name="Arahal R. D."/>
            <person name="Lucena T."/>
        </authorList>
    </citation>
    <scope>NUCLEOTIDE SEQUENCE [LARGE SCALE GENOMIC DNA]</scope>
    <source>
        <strain evidence="8">CECT 8871</strain>
    </source>
</reference>
<dbReference type="PROSITE" id="PS50895">
    <property type="entry name" value="SURF1"/>
    <property type="match status" value="1"/>
</dbReference>
<dbReference type="InterPro" id="IPR045214">
    <property type="entry name" value="Surf1/Surf4"/>
</dbReference>
<evidence type="ECO:0000256" key="6">
    <source>
        <dbReference type="RuleBase" id="RU363076"/>
    </source>
</evidence>
<dbReference type="PANTHER" id="PTHR23427:SF2">
    <property type="entry name" value="SURFEIT LOCUS PROTEIN 1"/>
    <property type="match status" value="1"/>
</dbReference>
<evidence type="ECO:0000256" key="5">
    <source>
        <dbReference type="ARBA" id="ARBA00023136"/>
    </source>
</evidence>
<sequence>MKRIIATILFGLLGTAVLISLGVWQVQRLAWKQGVLSEIDATINGAPIPLPQSPTPEANRYAPVALSGQILPGEVFVLVSTRDQGAGYRVIAPFETGGRRILLDRGYIRLEAKDSARQIGASTVSANLHWPDDRNSSTPVNDIAANIWFARDLTDLAATLGTEPVLIVARSETPSDPGILPIPVDPSNIRNDHLSYAIQWFLLAVVWILMFGAFIWRMRKPKEA</sequence>
<dbReference type="InterPro" id="IPR002994">
    <property type="entry name" value="Surf1/Shy1"/>
</dbReference>
<dbReference type="Pfam" id="PF02104">
    <property type="entry name" value="SURF1"/>
    <property type="match status" value="1"/>
</dbReference>
<evidence type="ECO:0000256" key="4">
    <source>
        <dbReference type="ARBA" id="ARBA00022989"/>
    </source>
</evidence>